<gene>
    <name evidence="2" type="ordered locus">Acid345_2636</name>
</gene>
<accession>Q1INB3</accession>
<dbReference type="Gene3D" id="3.40.50.1010">
    <property type="entry name" value="5'-nuclease"/>
    <property type="match status" value="1"/>
</dbReference>
<proteinExistence type="predicted"/>
<dbReference type="InterPro" id="IPR002716">
    <property type="entry name" value="PIN_dom"/>
</dbReference>
<feature type="domain" description="PIN" evidence="1">
    <location>
        <begin position="2"/>
        <end position="117"/>
    </location>
</feature>
<dbReference type="EMBL" id="CP000360">
    <property type="protein sequence ID" value="ABF41637.1"/>
    <property type="molecule type" value="Genomic_DNA"/>
</dbReference>
<evidence type="ECO:0000259" key="1">
    <source>
        <dbReference type="Pfam" id="PF01850"/>
    </source>
</evidence>
<dbReference type="KEGG" id="aba:Acid345_2636"/>
<dbReference type="AlphaFoldDB" id="Q1INB3"/>
<dbReference type="PANTHER" id="PTHR36173">
    <property type="entry name" value="RIBONUCLEASE VAPC16-RELATED"/>
    <property type="match status" value="1"/>
</dbReference>
<dbReference type="HOGENOM" id="CLU_129890_2_1_0"/>
<name>Q1INB3_KORVE</name>
<dbReference type="OrthoDB" id="9798990at2"/>
<dbReference type="InterPro" id="IPR041705">
    <property type="entry name" value="PIN_Sll0205"/>
</dbReference>
<dbReference type="SUPFAM" id="SSF88723">
    <property type="entry name" value="PIN domain-like"/>
    <property type="match status" value="1"/>
</dbReference>
<dbReference type="Pfam" id="PF01850">
    <property type="entry name" value="PIN"/>
    <property type="match status" value="1"/>
</dbReference>
<organism evidence="2 3">
    <name type="scientific">Koribacter versatilis (strain Ellin345)</name>
    <dbReference type="NCBI Taxonomy" id="204669"/>
    <lineage>
        <taxon>Bacteria</taxon>
        <taxon>Pseudomonadati</taxon>
        <taxon>Acidobacteriota</taxon>
        <taxon>Terriglobia</taxon>
        <taxon>Terriglobales</taxon>
        <taxon>Candidatus Korobacteraceae</taxon>
        <taxon>Candidatus Korobacter</taxon>
    </lineage>
</organism>
<dbReference type="eggNOG" id="COG3744">
    <property type="taxonomic scope" value="Bacteria"/>
</dbReference>
<dbReference type="CDD" id="cd09872">
    <property type="entry name" value="PIN_Sll0205-like"/>
    <property type="match status" value="1"/>
</dbReference>
<evidence type="ECO:0000313" key="3">
    <source>
        <dbReference type="Proteomes" id="UP000002432"/>
    </source>
</evidence>
<dbReference type="STRING" id="204669.Acid345_2636"/>
<evidence type="ECO:0000313" key="2">
    <source>
        <dbReference type="EMBL" id="ABF41637.1"/>
    </source>
</evidence>
<dbReference type="InterPro" id="IPR052919">
    <property type="entry name" value="TA_system_RNase"/>
</dbReference>
<dbReference type="InterPro" id="IPR029060">
    <property type="entry name" value="PIN-like_dom_sf"/>
</dbReference>
<dbReference type="RefSeq" id="WP_011523438.1">
    <property type="nucleotide sequence ID" value="NC_008009.1"/>
</dbReference>
<protein>
    <submittedName>
        <fullName evidence="2">PilT protein-like protein</fullName>
    </submittedName>
</protein>
<keyword evidence="3" id="KW-1185">Reference proteome</keyword>
<dbReference type="EnsemblBacteria" id="ABF41637">
    <property type="protein sequence ID" value="ABF41637"/>
    <property type="gene ID" value="Acid345_2636"/>
</dbReference>
<dbReference type="PANTHER" id="PTHR36173:SF1">
    <property type="entry name" value="RIBONUCLEASE VAPC22"/>
    <property type="match status" value="1"/>
</dbReference>
<reference evidence="2 3" key="1">
    <citation type="journal article" date="2009" name="Appl. Environ. Microbiol.">
        <title>Three genomes from the phylum Acidobacteria provide insight into the lifestyles of these microorganisms in soils.</title>
        <authorList>
            <person name="Ward N.L."/>
            <person name="Challacombe J.F."/>
            <person name="Janssen P.H."/>
            <person name="Henrissat B."/>
            <person name="Coutinho P.M."/>
            <person name="Wu M."/>
            <person name="Xie G."/>
            <person name="Haft D.H."/>
            <person name="Sait M."/>
            <person name="Badger J."/>
            <person name="Barabote R.D."/>
            <person name="Bradley B."/>
            <person name="Brettin T.S."/>
            <person name="Brinkac L.M."/>
            <person name="Bruce D."/>
            <person name="Creasy T."/>
            <person name="Daugherty S.C."/>
            <person name="Davidsen T.M."/>
            <person name="DeBoy R.T."/>
            <person name="Detter J.C."/>
            <person name="Dodson R.J."/>
            <person name="Durkin A.S."/>
            <person name="Ganapathy A."/>
            <person name="Gwinn-Giglio M."/>
            <person name="Han C.S."/>
            <person name="Khouri H."/>
            <person name="Kiss H."/>
            <person name="Kothari S.P."/>
            <person name="Madupu R."/>
            <person name="Nelson K.E."/>
            <person name="Nelson W.C."/>
            <person name="Paulsen I."/>
            <person name="Penn K."/>
            <person name="Ren Q."/>
            <person name="Rosovitz M.J."/>
            <person name="Selengut J.D."/>
            <person name="Shrivastava S."/>
            <person name="Sullivan S.A."/>
            <person name="Tapia R."/>
            <person name="Thompson L.S."/>
            <person name="Watkins K.L."/>
            <person name="Yang Q."/>
            <person name="Yu C."/>
            <person name="Zafar N."/>
            <person name="Zhou L."/>
            <person name="Kuske C.R."/>
        </authorList>
    </citation>
    <scope>NUCLEOTIDE SEQUENCE [LARGE SCALE GENOMIC DNA]</scope>
    <source>
        <strain evidence="2 3">Ellin345</strain>
    </source>
</reference>
<sequence length="129" mass="14026">MIVLDTHVALWAAGARERLSAPATLVIDQRGSVEGAGISAITLVEIAWLLRRGRLSYAGTIDAFLEKLTSRYAVLPITREIAALSAQFPPEYPPDPTDRLIGATALFHRAPLVTADRLIRASNAVHTIW</sequence>
<dbReference type="Proteomes" id="UP000002432">
    <property type="component" value="Chromosome"/>
</dbReference>